<dbReference type="InterPro" id="IPR001611">
    <property type="entry name" value="Leu-rich_rpt"/>
</dbReference>
<dbReference type="PANTHER" id="PTHR24365">
    <property type="entry name" value="TOLL-LIKE RECEPTOR"/>
    <property type="match status" value="1"/>
</dbReference>
<dbReference type="EMBL" id="JAGSYN010000140">
    <property type="protein sequence ID" value="KAG7663313.1"/>
    <property type="molecule type" value="Genomic_DNA"/>
</dbReference>
<evidence type="ECO:0000256" key="4">
    <source>
        <dbReference type="ARBA" id="ARBA00022989"/>
    </source>
</evidence>
<dbReference type="AlphaFoldDB" id="A0A8J5QJJ8"/>
<keyword evidence="3" id="KW-0732">Signal</keyword>
<reference evidence="6 7" key="1">
    <citation type="journal article" date="2021" name="DNA Res.">
        <title>Genome analysis of Candida subhashii reveals its hybrid nature and dual mitochondrial genome conformations.</title>
        <authorList>
            <person name="Mixao V."/>
            <person name="Hegedusova E."/>
            <person name="Saus E."/>
            <person name="Pryszcz L.P."/>
            <person name="Cillingova A."/>
            <person name="Nosek J."/>
            <person name="Gabaldon T."/>
        </authorList>
    </citation>
    <scope>NUCLEOTIDE SEQUENCE [LARGE SCALE GENOMIC DNA]</scope>
    <source>
        <strain evidence="6 7">CBS 10753</strain>
    </source>
</reference>
<comment type="caution">
    <text evidence="6">The sequence shown here is derived from an EMBL/GenBank/DDBJ whole genome shotgun (WGS) entry which is preliminary data.</text>
</comment>
<evidence type="ECO:0000256" key="1">
    <source>
        <dbReference type="ARBA" id="ARBA00004370"/>
    </source>
</evidence>
<evidence type="ECO:0000313" key="7">
    <source>
        <dbReference type="Proteomes" id="UP000694255"/>
    </source>
</evidence>
<dbReference type="Pfam" id="PF13855">
    <property type="entry name" value="LRR_8"/>
    <property type="match status" value="1"/>
</dbReference>
<accession>A0A8J5QJJ8</accession>
<keyword evidence="2" id="KW-0812">Transmembrane</keyword>
<evidence type="ECO:0000256" key="5">
    <source>
        <dbReference type="ARBA" id="ARBA00023136"/>
    </source>
</evidence>
<dbReference type="GO" id="GO:0007165">
    <property type="term" value="P:signal transduction"/>
    <property type="evidence" value="ECO:0007669"/>
    <property type="project" value="TreeGrafter"/>
</dbReference>
<dbReference type="RefSeq" id="XP_049263545.1">
    <property type="nucleotide sequence ID" value="XM_049406970.1"/>
</dbReference>
<name>A0A8J5QJJ8_9ASCO</name>
<keyword evidence="4" id="KW-1133">Transmembrane helix</keyword>
<dbReference type="GO" id="GO:0005886">
    <property type="term" value="C:plasma membrane"/>
    <property type="evidence" value="ECO:0007669"/>
    <property type="project" value="TreeGrafter"/>
</dbReference>
<evidence type="ECO:0000256" key="2">
    <source>
        <dbReference type="ARBA" id="ARBA00022692"/>
    </source>
</evidence>
<proteinExistence type="predicted"/>
<dbReference type="PANTHER" id="PTHR24365:SF541">
    <property type="entry name" value="PROTEIN TOLL-RELATED"/>
    <property type="match status" value="1"/>
</dbReference>
<evidence type="ECO:0000256" key="3">
    <source>
        <dbReference type="ARBA" id="ARBA00022729"/>
    </source>
</evidence>
<sequence>MMNISKLNSSPEIIQSIFDFIPQQYLKEYLQIKEIRPFAFNSYYANIRILDNSFQHYTRCSSGTEVVIGENNLYRKSYKDRNIGNQTYLFDQTESPQDWDGYFTFGRVREFIGFCKDYPDFRPVNLCFDTIRDVPLVLDLYPGWLAQVRNLRIVVNHSVSSYNENLRILQFLSTLDNVKLVLVCDPVNTGDIPSVIHWKDKINRVIFRDCKIAPPVDCLSSCSSCTKLTLDSTSISAEDVPLLPSNLTSLSLLNSLIIPPDPEIKLRLPTRLKHLVITYTHHEPQIFQLDIRSARCLTSFKATIQGITNLRYLKLPKSIKNLDLSCRDIQRFEHIEDYPDLESFKLRCRFRCIEYDTWTILRPPPKLKELKIWDFQDNKCSWDTDIDLTFLRVISSTSFPTSCELISIGAEYYRKAGLGGTISKHKHLGFQKHDQIRDLKIYNLNLQSIKKFHFPSSLFSLCLEKCEINNLKIRNLKALSNLRILNLNKNRLCELDDEWISELPPGLQVLNLSHNLFTRLSEIPCPGLLELNLEYNKFQGMIAGECIKVPDSCEILNLNGNPIESFGESLEFPSTLKELSLRRTKLSNVSDSNFFRKLPDDLEVLDICPLGSGGGPIFSVSDEYHIPKGLKKLVIGNVSLDSQGPVLLKSLKSVEILDIQSFNELDLSSLPQTSKFVRCKADTTIGELNHLHNFETLIIDTKSLELESRQLIIPQAVQKCSIACQQETDTKVILDDCADLVYLELSHELISLDYLLNYFQSIYAVNPKNQVFLGVVLYGVVSGDDRFSNLIGSFLIDGKSMNIRKI</sequence>
<dbReference type="Proteomes" id="UP000694255">
    <property type="component" value="Unassembled WGS sequence"/>
</dbReference>
<evidence type="ECO:0000313" key="6">
    <source>
        <dbReference type="EMBL" id="KAG7663313.1"/>
    </source>
</evidence>
<protein>
    <submittedName>
        <fullName evidence="6">Uncharacterized protein</fullName>
    </submittedName>
</protein>
<organism evidence="6 7">
    <name type="scientific">[Candida] subhashii</name>
    <dbReference type="NCBI Taxonomy" id="561895"/>
    <lineage>
        <taxon>Eukaryota</taxon>
        <taxon>Fungi</taxon>
        <taxon>Dikarya</taxon>
        <taxon>Ascomycota</taxon>
        <taxon>Saccharomycotina</taxon>
        <taxon>Pichiomycetes</taxon>
        <taxon>Debaryomycetaceae</taxon>
        <taxon>Spathaspora</taxon>
    </lineage>
</organism>
<dbReference type="GeneID" id="73469946"/>
<keyword evidence="5" id="KW-0472">Membrane</keyword>
<dbReference type="PROSITE" id="PS51450">
    <property type="entry name" value="LRR"/>
    <property type="match status" value="1"/>
</dbReference>
<dbReference type="GO" id="GO:0038023">
    <property type="term" value="F:signaling receptor activity"/>
    <property type="evidence" value="ECO:0007669"/>
    <property type="project" value="TreeGrafter"/>
</dbReference>
<gene>
    <name evidence="6" type="ORF">J8A68_003145</name>
</gene>
<comment type="subcellular location">
    <subcellularLocation>
        <location evidence="1">Membrane</location>
    </subcellularLocation>
</comment>
<keyword evidence="7" id="KW-1185">Reference proteome</keyword>